<evidence type="ECO:0000259" key="3">
    <source>
        <dbReference type="PROSITE" id="PS50835"/>
    </source>
</evidence>
<dbReference type="OrthoDB" id="10012075at2759"/>
<dbReference type="CDD" id="cd00199">
    <property type="entry name" value="WAP"/>
    <property type="match status" value="1"/>
</dbReference>
<dbReference type="SMART" id="SM00217">
    <property type="entry name" value="WAP"/>
    <property type="match status" value="1"/>
</dbReference>
<feature type="domain" description="Ig-like" evidence="3">
    <location>
        <begin position="445"/>
        <end position="530"/>
    </location>
</feature>
<gene>
    <name evidence="5" type="ORF">OS493_037367</name>
</gene>
<keyword evidence="6" id="KW-1185">Reference proteome</keyword>
<dbReference type="PANTHER" id="PTHR10075:SF14">
    <property type="entry name" value="CELL ADHESION MOLECULE DSCAM2-RELATED"/>
    <property type="match status" value="1"/>
</dbReference>
<dbReference type="SUPFAM" id="SSF48726">
    <property type="entry name" value="Immunoglobulin"/>
    <property type="match status" value="3"/>
</dbReference>
<dbReference type="SMART" id="SM00408">
    <property type="entry name" value="IGc2"/>
    <property type="match status" value="3"/>
</dbReference>
<feature type="domain" description="Ig-like" evidence="3">
    <location>
        <begin position="254"/>
        <end position="341"/>
    </location>
</feature>
<dbReference type="Pfam" id="PF07679">
    <property type="entry name" value="I-set"/>
    <property type="match status" value="1"/>
</dbReference>
<sequence length="588" mass="63197">MCVRGPRGDPGSKGEKGDTGNSGGLGTPGAPGAKGQKGEMGTPGIPGESKTTDNHRVGSPRVLVSPSILTVNENQTARFHCAASEPSSESDSGECREPSSESDSGEVQEPSSESDSPECREPSSESDSGECREPSSESDSGECREPSSESDSAECREPSSESDSGECREPSSESDSPECREPSSESDSGECREPSSESDSGEVQEPSSESDSPECREPSSESDSGECREPSSESDSGECREPSSESDSGEVQEPSSESDSAECRGPSSESDSTECREPSSESDSDPKPIIVWRKDGTVLRNGHKYRVLRDGELTVKHAQYNDRGVYECVARTNLERTEAFTDLVVRGQYQENRLRESSPLPRRPIYVIEGNDVNFPTCIATGFPSPTITWSRVFLSLPERRTFSKAGNLTIVNTTAGDSGMYVCEARNFIGSAREMTQLVVLTIPRFTVKPPENHVVNTGDILTVNCSAQGDQTLLVTWSREYAELPDRRATVHKDGTLTITQVVPMDSGKYICTASSVGGAIKITADMNLAVVKKGMKVGICPIPLPVEACEEETDDECTLDSDCFGDMKCCSDSCQKLCVQPPQTY</sequence>
<dbReference type="Pfam" id="PF13927">
    <property type="entry name" value="Ig_3"/>
    <property type="match status" value="2"/>
</dbReference>
<evidence type="ECO:0000259" key="4">
    <source>
        <dbReference type="PROSITE" id="PS51390"/>
    </source>
</evidence>
<dbReference type="Gene3D" id="2.60.40.10">
    <property type="entry name" value="Immunoglobulins"/>
    <property type="match status" value="3"/>
</dbReference>
<dbReference type="AlphaFoldDB" id="A0A9W9Y775"/>
<feature type="compositionally biased region" description="Basic and acidic residues" evidence="2">
    <location>
        <begin position="1"/>
        <end position="18"/>
    </location>
</feature>
<dbReference type="SMART" id="SM00409">
    <property type="entry name" value="IG"/>
    <property type="match status" value="3"/>
</dbReference>
<protein>
    <submittedName>
        <fullName evidence="5">Uncharacterized protein</fullName>
    </submittedName>
</protein>
<feature type="compositionally biased region" description="Basic and acidic residues" evidence="2">
    <location>
        <begin position="117"/>
        <end position="195"/>
    </location>
</feature>
<comment type="caution">
    <text evidence="5">The sequence shown here is derived from an EMBL/GenBank/DDBJ whole genome shotgun (WGS) entry which is preliminary data.</text>
</comment>
<accession>A0A9W9Y775</accession>
<dbReference type="GO" id="GO:0030414">
    <property type="term" value="F:peptidase inhibitor activity"/>
    <property type="evidence" value="ECO:0007669"/>
    <property type="project" value="InterPro"/>
</dbReference>
<feature type="domain" description="Ig-like" evidence="3">
    <location>
        <begin position="359"/>
        <end position="443"/>
    </location>
</feature>
<feature type="region of interest" description="Disordered" evidence="2">
    <location>
        <begin position="1"/>
        <end position="289"/>
    </location>
</feature>
<dbReference type="InterPro" id="IPR008197">
    <property type="entry name" value="WAP_dom"/>
</dbReference>
<evidence type="ECO:0000256" key="2">
    <source>
        <dbReference type="SAM" id="MobiDB-lite"/>
    </source>
</evidence>
<dbReference type="InterPro" id="IPR036645">
    <property type="entry name" value="Elafin-like_sf"/>
</dbReference>
<dbReference type="PROSITE" id="PS51390">
    <property type="entry name" value="WAP"/>
    <property type="match status" value="1"/>
</dbReference>
<evidence type="ECO:0000313" key="5">
    <source>
        <dbReference type="EMBL" id="KAJ7318665.1"/>
    </source>
</evidence>
<dbReference type="Pfam" id="PF00095">
    <property type="entry name" value="WAP"/>
    <property type="match status" value="1"/>
</dbReference>
<dbReference type="InterPro" id="IPR007110">
    <property type="entry name" value="Ig-like_dom"/>
</dbReference>
<feature type="compositionally biased region" description="Gly residues" evidence="2">
    <location>
        <begin position="20"/>
        <end position="29"/>
    </location>
</feature>
<name>A0A9W9Y775_9CNID</name>
<dbReference type="Gene3D" id="4.10.75.10">
    <property type="entry name" value="Elafin-like"/>
    <property type="match status" value="1"/>
</dbReference>
<dbReference type="InterPro" id="IPR003598">
    <property type="entry name" value="Ig_sub2"/>
</dbReference>
<dbReference type="InterPro" id="IPR013098">
    <property type="entry name" value="Ig_I-set"/>
</dbReference>
<dbReference type="Proteomes" id="UP001163046">
    <property type="component" value="Unassembled WGS sequence"/>
</dbReference>
<feature type="compositionally biased region" description="Basic and acidic residues" evidence="2">
    <location>
        <begin position="213"/>
        <end position="243"/>
    </location>
</feature>
<keyword evidence="1" id="KW-0393">Immunoglobulin domain</keyword>
<dbReference type="PROSITE" id="PS50835">
    <property type="entry name" value="IG_LIKE"/>
    <property type="match status" value="3"/>
</dbReference>
<feature type="compositionally biased region" description="Polar residues" evidence="2">
    <location>
        <begin position="67"/>
        <end position="77"/>
    </location>
</feature>
<dbReference type="SUPFAM" id="SSF57256">
    <property type="entry name" value="Elafin-like"/>
    <property type="match status" value="1"/>
</dbReference>
<evidence type="ECO:0000256" key="1">
    <source>
        <dbReference type="ARBA" id="ARBA00023319"/>
    </source>
</evidence>
<organism evidence="5 6">
    <name type="scientific">Desmophyllum pertusum</name>
    <dbReference type="NCBI Taxonomy" id="174260"/>
    <lineage>
        <taxon>Eukaryota</taxon>
        <taxon>Metazoa</taxon>
        <taxon>Cnidaria</taxon>
        <taxon>Anthozoa</taxon>
        <taxon>Hexacorallia</taxon>
        <taxon>Scleractinia</taxon>
        <taxon>Caryophylliina</taxon>
        <taxon>Caryophylliidae</taxon>
        <taxon>Desmophyllum</taxon>
    </lineage>
</organism>
<dbReference type="GO" id="GO:0005576">
    <property type="term" value="C:extracellular region"/>
    <property type="evidence" value="ECO:0007669"/>
    <property type="project" value="InterPro"/>
</dbReference>
<proteinExistence type="predicted"/>
<reference evidence="5" key="1">
    <citation type="submission" date="2023-01" db="EMBL/GenBank/DDBJ databases">
        <title>Genome assembly of the deep-sea coral Lophelia pertusa.</title>
        <authorList>
            <person name="Herrera S."/>
            <person name="Cordes E."/>
        </authorList>
    </citation>
    <scope>NUCLEOTIDE SEQUENCE</scope>
    <source>
        <strain evidence="5">USNM1676648</strain>
        <tissue evidence="5">Polyp</tissue>
    </source>
</reference>
<feature type="domain" description="WAP" evidence="4">
    <location>
        <begin position="536"/>
        <end position="585"/>
    </location>
</feature>
<dbReference type="EMBL" id="MU827847">
    <property type="protein sequence ID" value="KAJ7318665.1"/>
    <property type="molecule type" value="Genomic_DNA"/>
</dbReference>
<dbReference type="InterPro" id="IPR036179">
    <property type="entry name" value="Ig-like_dom_sf"/>
</dbReference>
<dbReference type="InterPro" id="IPR008160">
    <property type="entry name" value="Collagen"/>
</dbReference>
<dbReference type="Pfam" id="PF01391">
    <property type="entry name" value="Collagen"/>
    <property type="match status" value="1"/>
</dbReference>
<dbReference type="InterPro" id="IPR013783">
    <property type="entry name" value="Ig-like_fold"/>
</dbReference>
<evidence type="ECO:0000313" key="6">
    <source>
        <dbReference type="Proteomes" id="UP001163046"/>
    </source>
</evidence>
<dbReference type="InterPro" id="IPR003599">
    <property type="entry name" value="Ig_sub"/>
</dbReference>
<dbReference type="PANTHER" id="PTHR10075">
    <property type="entry name" value="BASIGIN RELATED"/>
    <property type="match status" value="1"/>
</dbReference>